<dbReference type="PATRIC" id="fig|172049.5.peg.1822"/>
<name>A0A101EM38_9EURY</name>
<dbReference type="AlphaFoldDB" id="A0A101EM38"/>
<dbReference type="PANTHER" id="PTHR31272">
    <property type="entry name" value="CYTOCHROME C-TYPE BIOGENESIS PROTEIN HI_1454-RELATED"/>
    <property type="match status" value="1"/>
</dbReference>
<keyword evidence="1" id="KW-1133">Transmembrane helix</keyword>
<dbReference type="PANTHER" id="PTHR31272:SF9">
    <property type="entry name" value="BLL1027 PROTEIN"/>
    <property type="match status" value="1"/>
</dbReference>
<feature type="transmembrane region" description="Helical" evidence="1">
    <location>
        <begin position="226"/>
        <end position="243"/>
    </location>
</feature>
<comment type="caution">
    <text evidence="2">The sequence shown here is derived from an EMBL/GenBank/DDBJ whole genome shotgun (WGS) entry which is preliminary data.</text>
</comment>
<gene>
    <name evidence="2" type="ORF">XD54_0959</name>
</gene>
<evidence type="ECO:0008006" key="4">
    <source>
        <dbReference type="Google" id="ProtNLM"/>
    </source>
</evidence>
<feature type="transmembrane region" description="Helical" evidence="1">
    <location>
        <begin position="12"/>
        <end position="30"/>
    </location>
</feature>
<evidence type="ECO:0000313" key="2">
    <source>
        <dbReference type="EMBL" id="KUK17773.1"/>
    </source>
</evidence>
<keyword evidence="1" id="KW-0472">Membrane</keyword>
<reference evidence="3" key="1">
    <citation type="journal article" date="2015" name="MBio">
        <title>Genome-Resolved Metagenomic Analysis Reveals Roles for Candidate Phyla and Other Microbial Community Members in Biogeochemical Transformations in Oil Reservoirs.</title>
        <authorList>
            <person name="Hu P."/>
            <person name="Tom L."/>
            <person name="Singh A."/>
            <person name="Thomas B.C."/>
            <person name="Baker B.J."/>
            <person name="Piceno Y.M."/>
            <person name="Andersen G.L."/>
            <person name="Banfield J.F."/>
        </authorList>
    </citation>
    <scope>NUCLEOTIDE SEQUENCE [LARGE SCALE GENOMIC DNA]</scope>
</reference>
<evidence type="ECO:0000313" key="3">
    <source>
        <dbReference type="Proteomes" id="UP000053911"/>
    </source>
</evidence>
<feature type="transmembrane region" description="Helical" evidence="1">
    <location>
        <begin position="184"/>
        <end position="205"/>
    </location>
</feature>
<sequence>MVSRVRSEIKILLLIILSSLGLTAGILTFLGLKELIYPLLALAGADSINPCTFVIYTMLLIALSLKENISKRKIYAVGLAFVAAIYISYYILGVGLVILTKTIPIWIAGAVAIAFGGYTFITGYLEKSRIVGKKEVRRNIFRKEATIFGAFSLGVLISFTLLPCSAGTYLAYAILISKVGRTLTLILLALYNIIFILPLLIILFTMGSITESKSISQKIVQRSRELSMAAGAILIALGIYIIIGM</sequence>
<keyword evidence="1" id="KW-0812">Transmembrane</keyword>
<accession>A0A101EM38</accession>
<dbReference type="EMBL" id="LGFD01000015">
    <property type="protein sequence ID" value="KUK17773.1"/>
    <property type="molecule type" value="Genomic_DNA"/>
</dbReference>
<feature type="transmembrane region" description="Helical" evidence="1">
    <location>
        <begin position="74"/>
        <end position="99"/>
    </location>
</feature>
<dbReference type="InterPro" id="IPR051790">
    <property type="entry name" value="Cytochrome_c-biogenesis_DsbD"/>
</dbReference>
<dbReference type="Proteomes" id="UP000053911">
    <property type="component" value="Unassembled WGS sequence"/>
</dbReference>
<feature type="transmembrane region" description="Helical" evidence="1">
    <location>
        <begin position="105"/>
        <end position="125"/>
    </location>
</feature>
<feature type="transmembrane region" description="Helical" evidence="1">
    <location>
        <begin position="36"/>
        <end position="62"/>
    </location>
</feature>
<feature type="transmembrane region" description="Helical" evidence="1">
    <location>
        <begin position="146"/>
        <end position="172"/>
    </location>
</feature>
<organism evidence="2 3">
    <name type="scientific">Thermococcus sibiricus</name>
    <dbReference type="NCBI Taxonomy" id="172049"/>
    <lineage>
        <taxon>Archaea</taxon>
        <taxon>Methanobacteriati</taxon>
        <taxon>Methanobacteriota</taxon>
        <taxon>Thermococci</taxon>
        <taxon>Thermococcales</taxon>
        <taxon>Thermococcaceae</taxon>
        <taxon>Thermococcus</taxon>
    </lineage>
</organism>
<evidence type="ECO:0000256" key="1">
    <source>
        <dbReference type="SAM" id="Phobius"/>
    </source>
</evidence>
<proteinExistence type="predicted"/>
<protein>
    <recommendedName>
        <fullName evidence="4">Transmembrane electron transport protein</fullName>
    </recommendedName>
</protein>